<evidence type="ECO:0000313" key="3">
    <source>
        <dbReference type="EMBL" id="KAB1988971.1"/>
    </source>
</evidence>
<dbReference type="Pfam" id="PF19857">
    <property type="entry name" value="DUF6332"/>
    <property type="match status" value="1"/>
</dbReference>
<keyword evidence="2" id="KW-1133">Transmembrane helix</keyword>
<proteinExistence type="predicted"/>
<protein>
    <submittedName>
        <fullName evidence="3">Uncharacterized protein</fullName>
    </submittedName>
</protein>
<feature type="compositionally biased region" description="Basic and acidic residues" evidence="1">
    <location>
        <begin position="1"/>
        <end position="14"/>
    </location>
</feature>
<feature type="region of interest" description="Disordered" evidence="1">
    <location>
        <begin position="1"/>
        <end position="25"/>
    </location>
</feature>
<comment type="caution">
    <text evidence="3">The sequence shown here is derived from an EMBL/GenBank/DDBJ whole genome shotgun (WGS) entry which is preliminary data.</text>
</comment>
<organism evidence="3 4">
    <name type="scientific">Streptomyces triticiradicis</name>
    <dbReference type="NCBI Taxonomy" id="2651189"/>
    <lineage>
        <taxon>Bacteria</taxon>
        <taxon>Bacillati</taxon>
        <taxon>Actinomycetota</taxon>
        <taxon>Actinomycetes</taxon>
        <taxon>Kitasatosporales</taxon>
        <taxon>Streptomycetaceae</taxon>
        <taxon>Streptomyces</taxon>
    </lineage>
</organism>
<dbReference type="AlphaFoldDB" id="A0A7J5DJZ5"/>
<evidence type="ECO:0000256" key="2">
    <source>
        <dbReference type="SAM" id="Phobius"/>
    </source>
</evidence>
<keyword evidence="2" id="KW-0472">Membrane</keyword>
<dbReference type="EMBL" id="WBKG01000006">
    <property type="protein sequence ID" value="KAB1988971.1"/>
    <property type="molecule type" value="Genomic_DNA"/>
</dbReference>
<feature type="transmembrane region" description="Helical" evidence="2">
    <location>
        <begin position="64"/>
        <end position="83"/>
    </location>
</feature>
<dbReference type="RefSeq" id="WP_151469000.1">
    <property type="nucleotide sequence ID" value="NZ_WBKG01000006.1"/>
</dbReference>
<gene>
    <name evidence="3" type="ORF">F8144_10570</name>
</gene>
<keyword evidence="2" id="KW-0812">Transmembrane</keyword>
<keyword evidence="4" id="KW-1185">Reference proteome</keyword>
<dbReference type="InterPro" id="IPR046295">
    <property type="entry name" value="DUF6332"/>
</dbReference>
<name>A0A7J5DJZ5_9ACTN</name>
<accession>A0A7J5DJZ5</accession>
<reference evidence="3 4" key="1">
    <citation type="submission" date="2019-09" db="EMBL/GenBank/DDBJ databases">
        <title>Isolation and identification of active actinomycetes.</title>
        <authorList>
            <person name="Yu Z."/>
            <person name="Han C."/>
            <person name="Yu B."/>
        </authorList>
    </citation>
    <scope>NUCLEOTIDE SEQUENCE [LARGE SCALE GENOMIC DNA]</scope>
    <source>
        <strain evidence="3 4">NEAU-H2</strain>
    </source>
</reference>
<evidence type="ECO:0000256" key="1">
    <source>
        <dbReference type="SAM" id="MobiDB-lite"/>
    </source>
</evidence>
<evidence type="ECO:0000313" key="4">
    <source>
        <dbReference type="Proteomes" id="UP000442990"/>
    </source>
</evidence>
<sequence length="111" mass="11484">MDNNGEHEGSHRGGTDTARTRRTQAQRDAVTVEIGYALASAAFVAAVGFGFVTGPALFLPLSSGTVHALVTAGVTLAGVLFALRVATVLYRFRQEGAGPQPSQPGRTSPDS</sequence>
<dbReference type="Proteomes" id="UP000442990">
    <property type="component" value="Unassembled WGS sequence"/>
</dbReference>
<feature type="transmembrane region" description="Helical" evidence="2">
    <location>
        <begin position="29"/>
        <end position="52"/>
    </location>
</feature>